<dbReference type="Proteomes" id="UP001172386">
    <property type="component" value="Unassembled WGS sequence"/>
</dbReference>
<evidence type="ECO:0000313" key="2">
    <source>
        <dbReference type="Proteomes" id="UP001172386"/>
    </source>
</evidence>
<comment type="caution">
    <text evidence="1">The sequence shown here is derived from an EMBL/GenBank/DDBJ whole genome shotgun (WGS) entry which is preliminary data.</text>
</comment>
<gene>
    <name evidence="1" type="ORF">H2198_000340</name>
</gene>
<name>A0ACC3AKP3_9EURO</name>
<sequence length="134" mass="14902">MYLLFGVFLLSMVVGTGFYITRNTWFPLLPDRVQDALYSTRTLYTRLPTSTSFMDDVESGFTSSNFDLAGNVMDGDSRAGLDQKSKQEVMKLMKSRGISFDEARALHTQRVFKKAGIGADGLPNDPKLVTFGGR</sequence>
<evidence type="ECO:0000313" key="1">
    <source>
        <dbReference type="EMBL" id="KAJ9664411.1"/>
    </source>
</evidence>
<accession>A0ACC3AKP3</accession>
<reference evidence="1" key="1">
    <citation type="submission" date="2022-10" db="EMBL/GenBank/DDBJ databases">
        <title>Culturing micro-colonial fungi from biological soil crusts in the Mojave desert and describing Neophaeococcomyces mojavensis, and introducing the new genera and species Taxawa tesnikishii.</title>
        <authorList>
            <person name="Kurbessoian T."/>
            <person name="Stajich J.E."/>
        </authorList>
    </citation>
    <scope>NUCLEOTIDE SEQUENCE</scope>
    <source>
        <strain evidence="1">JES_112</strain>
    </source>
</reference>
<organism evidence="1 2">
    <name type="scientific">Neophaeococcomyces mojaviensis</name>
    <dbReference type="NCBI Taxonomy" id="3383035"/>
    <lineage>
        <taxon>Eukaryota</taxon>
        <taxon>Fungi</taxon>
        <taxon>Dikarya</taxon>
        <taxon>Ascomycota</taxon>
        <taxon>Pezizomycotina</taxon>
        <taxon>Eurotiomycetes</taxon>
        <taxon>Chaetothyriomycetidae</taxon>
        <taxon>Chaetothyriales</taxon>
        <taxon>Chaetothyriales incertae sedis</taxon>
        <taxon>Neophaeococcomyces</taxon>
    </lineage>
</organism>
<proteinExistence type="predicted"/>
<protein>
    <submittedName>
        <fullName evidence="1">Uncharacterized protein</fullName>
    </submittedName>
</protein>
<dbReference type="EMBL" id="JAPDRQ010000003">
    <property type="protein sequence ID" value="KAJ9664411.1"/>
    <property type="molecule type" value="Genomic_DNA"/>
</dbReference>
<keyword evidence="2" id="KW-1185">Reference proteome</keyword>